<name>A0A330LJG2_9GAMM</name>
<dbReference type="GO" id="GO:0009279">
    <property type="term" value="C:cell outer membrane"/>
    <property type="evidence" value="ECO:0007669"/>
    <property type="project" value="TreeGrafter"/>
</dbReference>
<dbReference type="InterPro" id="IPR000015">
    <property type="entry name" value="Fimb_usher"/>
</dbReference>
<sequence length="821" mass="89372">MITGASRQFTLKFLWVLRLLLASYYASATTFSLPLDIDGLEVGTVPVSLDGSDVNAVSLPALKALLGTRVADSVWQALLVTNVENNVTDAMVPLTTLAEQGVNLIFSPATLTMTADISSEAFGQSDVDFGEGFDPFIPSESGTFSWLNSINVTHSQSWQSNSKDSFSSADWLAQMNFGGASGINITTANYLEVPDNDANVLRGEWTAFYDNPKAPFRLSMGDVESGLGSGLAGHLSSVSLGGLSIKSDYAELQPERIIGPNNNQELILNESAEIEISVNGQVIFSGHQEAGRFNLTNLPMTNGANDIIVNVSYLSGKTERLVFSQFYNSNLLNEDMLNYGLTVGVPSIFSDQGIEYLDTWTVAGFAEYGMSSWLTLGCNSAVAKYGQVLGTTATIGTDWGNLSGRFSLSNLENTDVGNILSFTFESSVLGAADNQMPNLRLSADFSNSFTSTPWDAEALATSYDRYLANYVWIFNDQWDATLSGSYYKDRQYAEQTNATLMLNWKTGNWNLGSGVTYQDTEAHSDAEIAYFLTFDWRRTNIDNGINLSANYNSNNNYSRLELNRTGNDSVGSVGYRAQAEYEDDREGQNVQLNYTANRMRLQAEVERNQMRNNDSDASYSASIRGHTAIGLVDGKLGWGRAIEGPFIVTHLHPSLSEQEAQLGTGQQGDYKAAANAMIGGLLSLEVAYASNTIDLNVPNAPVGYDWGESRITISPGAATGHFIMIGSDRSYTAKGVLKDALGKPIAYLQGKFIDDTSKLSFFTNKSGRFYVQGVGPGKYTVTVADDRYKPLSVVIKQVDGHLIELGTLNMKCIKENCDENL</sequence>
<dbReference type="Gene3D" id="2.60.40.3110">
    <property type="match status" value="1"/>
</dbReference>
<dbReference type="AlphaFoldDB" id="A0A330LJG2"/>
<dbReference type="EMBL" id="LS483250">
    <property type="protein sequence ID" value="SQD76990.1"/>
    <property type="molecule type" value="Genomic_DNA"/>
</dbReference>
<protein>
    <submittedName>
        <fullName evidence="2">Fimbrial biogenesis outer membrane usher protein</fullName>
    </submittedName>
</protein>
<evidence type="ECO:0000256" key="1">
    <source>
        <dbReference type="SAM" id="SignalP"/>
    </source>
</evidence>
<feature type="signal peptide" evidence="1">
    <location>
        <begin position="1"/>
        <end position="28"/>
    </location>
</feature>
<evidence type="ECO:0000313" key="2">
    <source>
        <dbReference type="EMBL" id="SQD76990.1"/>
    </source>
</evidence>
<dbReference type="InterPro" id="IPR008969">
    <property type="entry name" value="CarboxyPept-like_regulatory"/>
</dbReference>
<dbReference type="RefSeq" id="WP_112712407.1">
    <property type="nucleotide sequence ID" value="NZ_LS483250.1"/>
</dbReference>
<keyword evidence="3" id="KW-1185">Reference proteome</keyword>
<dbReference type="Pfam" id="PF00577">
    <property type="entry name" value="Usher"/>
    <property type="match status" value="1"/>
</dbReference>
<accession>A0A330LJG2</accession>
<dbReference type="PANTHER" id="PTHR30451:SF5">
    <property type="entry name" value="SLR0019 PROTEIN"/>
    <property type="match status" value="1"/>
</dbReference>
<gene>
    <name evidence="2" type="ORF">MORIYA_0512</name>
</gene>
<dbReference type="PANTHER" id="PTHR30451">
    <property type="entry name" value="OUTER MEMBRANE USHER PROTEIN"/>
    <property type="match status" value="1"/>
</dbReference>
<dbReference type="KEGG" id="mya:MORIYA_0512"/>
<proteinExistence type="predicted"/>
<feature type="chain" id="PRO_5016313441" evidence="1">
    <location>
        <begin position="29"/>
        <end position="821"/>
    </location>
</feature>
<dbReference type="GO" id="GO:0015473">
    <property type="term" value="F:fimbrial usher porin activity"/>
    <property type="evidence" value="ECO:0007669"/>
    <property type="project" value="InterPro"/>
</dbReference>
<reference evidence="3" key="1">
    <citation type="submission" date="2018-05" db="EMBL/GenBank/DDBJ databases">
        <authorList>
            <person name="Cea G.-C."/>
            <person name="William W."/>
        </authorList>
    </citation>
    <scope>NUCLEOTIDE SEQUENCE [LARGE SCALE GENOMIC DNA]</scope>
    <source>
        <strain evidence="3">DB21MT 5</strain>
    </source>
</reference>
<dbReference type="Proteomes" id="UP000250163">
    <property type="component" value="Chromosome MORIYA"/>
</dbReference>
<dbReference type="SUPFAM" id="SSF49464">
    <property type="entry name" value="Carboxypeptidase regulatory domain-like"/>
    <property type="match status" value="1"/>
</dbReference>
<evidence type="ECO:0000313" key="3">
    <source>
        <dbReference type="Proteomes" id="UP000250163"/>
    </source>
</evidence>
<dbReference type="OrthoDB" id="499138at2"/>
<dbReference type="GO" id="GO:0009297">
    <property type="term" value="P:pilus assembly"/>
    <property type="evidence" value="ECO:0007669"/>
    <property type="project" value="InterPro"/>
</dbReference>
<organism evidence="2 3">
    <name type="scientific">Moritella yayanosii</name>
    <dbReference type="NCBI Taxonomy" id="69539"/>
    <lineage>
        <taxon>Bacteria</taxon>
        <taxon>Pseudomonadati</taxon>
        <taxon>Pseudomonadota</taxon>
        <taxon>Gammaproteobacteria</taxon>
        <taxon>Alteromonadales</taxon>
        <taxon>Moritellaceae</taxon>
        <taxon>Moritella</taxon>
    </lineage>
</organism>
<keyword evidence="1" id="KW-0732">Signal</keyword>